<evidence type="ECO:0000256" key="1">
    <source>
        <dbReference type="ARBA" id="ARBA00001971"/>
    </source>
</evidence>
<evidence type="ECO:0000256" key="3">
    <source>
        <dbReference type="ARBA" id="ARBA00022723"/>
    </source>
</evidence>
<dbReference type="PANTHER" id="PTHR46206:SF7">
    <property type="entry name" value="P450, PUTATIVE (EUROFUNG)-RELATED"/>
    <property type="match status" value="1"/>
</dbReference>
<dbReference type="GO" id="GO:0005506">
    <property type="term" value="F:iron ion binding"/>
    <property type="evidence" value="ECO:0007669"/>
    <property type="project" value="InterPro"/>
</dbReference>
<comment type="similarity">
    <text evidence="2 7">Belongs to the cytochrome P450 family.</text>
</comment>
<organism evidence="9 10">
    <name type="scientific">Botryosphaeria dothidea</name>
    <dbReference type="NCBI Taxonomy" id="55169"/>
    <lineage>
        <taxon>Eukaryota</taxon>
        <taxon>Fungi</taxon>
        <taxon>Dikarya</taxon>
        <taxon>Ascomycota</taxon>
        <taxon>Pezizomycotina</taxon>
        <taxon>Dothideomycetes</taxon>
        <taxon>Dothideomycetes incertae sedis</taxon>
        <taxon>Botryosphaeriales</taxon>
        <taxon>Botryosphaeriaceae</taxon>
        <taxon>Botryosphaeria</taxon>
    </lineage>
</organism>
<feature type="binding site" description="axial binding residue" evidence="6">
    <location>
        <position position="459"/>
    </location>
    <ligand>
        <name>heme</name>
        <dbReference type="ChEBI" id="CHEBI:30413"/>
    </ligand>
    <ligandPart>
        <name>Fe</name>
        <dbReference type="ChEBI" id="CHEBI:18248"/>
    </ligandPart>
</feature>
<keyword evidence="6 7" id="KW-0349">Heme</keyword>
<dbReference type="PANTHER" id="PTHR46206">
    <property type="entry name" value="CYTOCHROME P450"/>
    <property type="match status" value="1"/>
</dbReference>
<keyword evidence="7" id="KW-0503">Monooxygenase</keyword>
<comment type="caution">
    <text evidence="9">The sequence shown here is derived from an EMBL/GenBank/DDBJ whole genome shotgun (WGS) entry which is preliminary data.</text>
</comment>
<dbReference type="EMBL" id="WWBZ02000033">
    <property type="protein sequence ID" value="KAF4306203.1"/>
    <property type="molecule type" value="Genomic_DNA"/>
</dbReference>
<sequence>MESIRNIPTFLPENLLAKMASYRDLENTPLLSIVAIGVALFYLILLFFQRGKLQAPLIAGHLDQKEREKKFLGDAVTLLKEGYEKFKTGLTMYRITTTDGLETVVLSGKYAAELKALPDDYLSFSKAIEKAMAGRYCGIGDREVPIAVHVIKADLTPSLPRLAPVISEEIDLALERVMPACDDWTPVAVYSAILDIVAQVSARVFVGAPLCRDPHWLQLSKDYTLKAFEASRALKKWKPWVRPFVYRFLPELRELYKVRAEAIKFMTPVSQERQATETKRDDFTEWLKQKSSPEFAKDYADQAYVQVQLAMAAIHTTTMSSTHMIYDLIEHPENIQPLRDEIQSAVAETGGYEKDTMAKMKKLDSFMKESQRYNPPGLTTFKRYCLRDITLSDGTFLPKGTVIEIDSAQKYFDPQFFDEPDTFDALRFYNLRADGDKNSHQFATSNADYLHWGQGRHSCPGRFFASNEIKTILSKLLLSYDLQPVDKDAGRPKNFVFGTQINPNPMAKVLFKRRKE</sequence>
<keyword evidence="8" id="KW-0812">Transmembrane</keyword>
<dbReference type="OrthoDB" id="1844152at2759"/>
<dbReference type="GO" id="GO:0016705">
    <property type="term" value="F:oxidoreductase activity, acting on paired donors, with incorporation or reduction of molecular oxygen"/>
    <property type="evidence" value="ECO:0007669"/>
    <property type="project" value="InterPro"/>
</dbReference>
<keyword evidence="4 7" id="KW-0560">Oxidoreductase</keyword>
<dbReference type="PROSITE" id="PS00086">
    <property type="entry name" value="CYTOCHROME_P450"/>
    <property type="match status" value="1"/>
</dbReference>
<keyword evidence="3 6" id="KW-0479">Metal-binding</keyword>
<dbReference type="CDD" id="cd11041">
    <property type="entry name" value="CYP503A1-like"/>
    <property type="match status" value="1"/>
</dbReference>
<evidence type="ECO:0000256" key="2">
    <source>
        <dbReference type="ARBA" id="ARBA00010617"/>
    </source>
</evidence>
<evidence type="ECO:0000256" key="5">
    <source>
        <dbReference type="ARBA" id="ARBA00023004"/>
    </source>
</evidence>
<feature type="transmembrane region" description="Helical" evidence="8">
    <location>
        <begin position="29"/>
        <end position="48"/>
    </location>
</feature>
<gene>
    <name evidence="9" type="ORF">GTA08_BOTSDO05605</name>
</gene>
<comment type="cofactor">
    <cofactor evidence="1 6">
        <name>heme</name>
        <dbReference type="ChEBI" id="CHEBI:30413"/>
    </cofactor>
</comment>
<dbReference type="SUPFAM" id="SSF48264">
    <property type="entry name" value="Cytochrome P450"/>
    <property type="match status" value="1"/>
</dbReference>
<proteinExistence type="inferred from homology"/>
<keyword evidence="10" id="KW-1185">Reference proteome</keyword>
<reference evidence="9" key="1">
    <citation type="submission" date="2020-04" db="EMBL/GenBank/DDBJ databases">
        <title>Genome Assembly and Annotation of Botryosphaeria dothidea sdau 11-99, a Latent Pathogen of Apple Fruit Ring Rot in China.</title>
        <authorList>
            <person name="Yu C."/>
            <person name="Diao Y."/>
            <person name="Lu Q."/>
            <person name="Zhao J."/>
            <person name="Cui S."/>
            <person name="Peng C."/>
            <person name="He B."/>
            <person name="Liu H."/>
        </authorList>
    </citation>
    <scope>NUCLEOTIDE SEQUENCE [LARGE SCALE GENOMIC DNA]</scope>
    <source>
        <strain evidence="9">Sdau11-99</strain>
    </source>
</reference>
<dbReference type="GO" id="GO:0020037">
    <property type="term" value="F:heme binding"/>
    <property type="evidence" value="ECO:0007669"/>
    <property type="project" value="InterPro"/>
</dbReference>
<evidence type="ECO:0000256" key="6">
    <source>
        <dbReference type="PIRSR" id="PIRSR602403-1"/>
    </source>
</evidence>
<keyword evidence="8" id="KW-1133">Transmembrane helix</keyword>
<dbReference type="Pfam" id="PF00067">
    <property type="entry name" value="p450"/>
    <property type="match status" value="1"/>
</dbReference>
<dbReference type="AlphaFoldDB" id="A0A8H4ITV5"/>
<dbReference type="GO" id="GO:0004497">
    <property type="term" value="F:monooxygenase activity"/>
    <property type="evidence" value="ECO:0007669"/>
    <property type="project" value="UniProtKB-KW"/>
</dbReference>
<protein>
    <submittedName>
        <fullName evidence="9">Cytochrome P450</fullName>
    </submittedName>
</protein>
<evidence type="ECO:0000256" key="4">
    <source>
        <dbReference type="ARBA" id="ARBA00023002"/>
    </source>
</evidence>
<evidence type="ECO:0000256" key="7">
    <source>
        <dbReference type="RuleBase" id="RU000461"/>
    </source>
</evidence>
<dbReference type="InterPro" id="IPR002403">
    <property type="entry name" value="Cyt_P450_E_grp-IV"/>
</dbReference>
<dbReference type="InterPro" id="IPR036396">
    <property type="entry name" value="Cyt_P450_sf"/>
</dbReference>
<keyword evidence="8" id="KW-0472">Membrane</keyword>
<evidence type="ECO:0000313" key="10">
    <source>
        <dbReference type="Proteomes" id="UP000572817"/>
    </source>
</evidence>
<dbReference type="PRINTS" id="PR00465">
    <property type="entry name" value="EP450IV"/>
</dbReference>
<evidence type="ECO:0000313" key="9">
    <source>
        <dbReference type="EMBL" id="KAF4306203.1"/>
    </source>
</evidence>
<evidence type="ECO:0000256" key="8">
    <source>
        <dbReference type="SAM" id="Phobius"/>
    </source>
</evidence>
<dbReference type="InterPro" id="IPR001128">
    <property type="entry name" value="Cyt_P450"/>
</dbReference>
<name>A0A8H4ITV5_9PEZI</name>
<accession>A0A8H4ITV5</accession>
<dbReference type="Proteomes" id="UP000572817">
    <property type="component" value="Unassembled WGS sequence"/>
</dbReference>
<dbReference type="Gene3D" id="1.10.630.10">
    <property type="entry name" value="Cytochrome P450"/>
    <property type="match status" value="1"/>
</dbReference>
<dbReference type="InterPro" id="IPR017972">
    <property type="entry name" value="Cyt_P450_CS"/>
</dbReference>
<keyword evidence="5 6" id="KW-0408">Iron</keyword>